<organism evidence="2 3">
    <name type="scientific">Meripilus lineatus</name>
    <dbReference type="NCBI Taxonomy" id="2056292"/>
    <lineage>
        <taxon>Eukaryota</taxon>
        <taxon>Fungi</taxon>
        <taxon>Dikarya</taxon>
        <taxon>Basidiomycota</taxon>
        <taxon>Agaricomycotina</taxon>
        <taxon>Agaricomycetes</taxon>
        <taxon>Polyporales</taxon>
        <taxon>Meripilaceae</taxon>
        <taxon>Meripilus</taxon>
    </lineage>
</organism>
<dbReference type="SUPFAM" id="SSF52047">
    <property type="entry name" value="RNI-like"/>
    <property type="match status" value="1"/>
</dbReference>
<evidence type="ECO:0000313" key="2">
    <source>
        <dbReference type="EMBL" id="KAJ3492368.1"/>
    </source>
</evidence>
<protein>
    <submittedName>
        <fullName evidence="2">Uncharacterized protein</fullName>
    </submittedName>
</protein>
<evidence type="ECO:0000313" key="3">
    <source>
        <dbReference type="Proteomes" id="UP001212997"/>
    </source>
</evidence>
<feature type="region of interest" description="Disordered" evidence="1">
    <location>
        <begin position="377"/>
        <end position="398"/>
    </location>
</feature>
<reference evidence="2" key="1">
    <citation type="submission" date="2022-07" db="EMBL/GenBank/DDBJ databases">
        <title>Genome Sequence of Physisporinus lineatus.</title>
        <authorList>
            <person name="Buettner E."/>
        </authorList>
    </citation>
    <scope>NUCLEOTIDE SEQUENCE</scope>
    <source>
        <strain evidence="2">VT162</strain>
    </source>
</reference>
<gene>
    <name evidence="2" type="ORF">NLI96_g34</name>
</gene>
<keyword evidence="3" id="KW-1185">Reference proteome</keyword>
<evidence type="ECO:0000256" key="1">
    <source>
        <dbReference type="SAM" id="MobiDB-lite"/>
    </source>
</evidence>
<name>A0AAD5YIV3_9APHY</name>
<sequence>MLSHLKLDGAQTGSTTELFLTCGSPERAPTRFPEWHTGLHYLPSKFRNLQYLWLDGFRTANHAFDPTALQISKLFMVNFGQFRALKELSIKNHQFHSFWDLRRLVVCPPSLTTLRLSHVGFGSPFQEPKERYSQFLYSTPVSLSLLEFDKESSPVRGDTIGRRTVLWLWTTSLPLPLQATLVDVGHISAPYIRPSFLVRDVFEIRNLLNEFVPKDHDASYRWSYNEMTHVWDFTIKDKSVNEWQINWPSDWEKSRWDARGCQITFHIRSKSSPRSKTKSKPLRLFASICGISYEEEWEDFPPPAEWMSKFGELVSSFEGLRELRFMDDRGSTAGEHLERSTLKLKARASAQNMRHLLIREGFLLVYERNGKIIQWEADGTDSGSESDSEVLEEASSPL</sequence>
<dbReference type="EMBL" id="JANAWD010000001">
    <property type="protein sequence ID" value="KAJ3492368.1"/>
    <property type="molecule type" value="Genomic_DNA"/>
</dbReference>
<dbReference type="Proteomes" id="UP001212997">
    <property type="component" value="Unassembled WGS sequence"/>
</dbReference>
<dbReference type="AlphaFoldDB" id="A0AAD5YIV3"/>
<comment type="caution">
    <text evidence="2">The sequence shown here is derived from an EMBL/GenBank/DDBJ whole genome shotgun (WGS) entry which is preliminary data.</text>
</comment>
<proteinExistence type="predicted"/>
<accession>A0AAD5YIV3</accession>